<dbReference type="PANTHER" id="PTHR11455">
    <property type="entry name" value="CRYPTOCHROME"/>
    <property type="match status" value="1"/>
</dbReference>
<dbReference type="InterPro" id="IPR014729">
    <property type="entry name" value="Rossmann-like_a/b/a_fold"/>
</dbReference>
<dbReference type="Pfam" id="PF00875">
    <property type="entry name" value="DNA_photolyase"/>
    <property type="match status" value="1"/>
</dbReference>
<comment type="cofactor">
    <cofactor evidence="6">
        <name>FAD</name>
        <dbReference type="ChEBI" id="CHEBI:57692"/>
    </cofactor>
    <text evidence="6">Binds 1 FAD per subunit.</text>
</comment>
<dbReference type="InterPro" id="IPR002081">
    <property type="entry name" value="Cryptochrome/DNA_photolyase_1"/>
</dbReference>
<proteinExistence type="inferred from homology"/>
<evidence type="ECO:0000313" key="9">
    <source>
        <dbReference type="Proteomes" id="UP001319883"/>
    </source>
</evidence>
<gene>
    <name evidence="8" type="ORF">KGQ91_06695</name>
</gene>
<evidence type="ECO:0000256" key="6">
    <source>
        <dbReference type="RuleBase" id="RU367151"/>
    </source>
</evidence>
<comment type="function">
    <text evidence="6">May have a photoreceptor function.</text>
</comment>
<evidence type="ECO:0000256" key="2">
    <source>
        <dbReference type="ARBA" id="ARBA00017881"/>
    </source>
</evidence>
<evidence type="ECO:0000313" key="8">
    <source>
        <dbReference type="EMBL" id="MBZ9567366.1"/>
    </source>
</evidence>
<accession>A0ABS7WZT4</accession>
<protein>
    <recommendedName>
        <fullName evidence="2 6">Cryptochrome DASH</fullName>
    </recommendedName>
</protein>
<keyword evidence="4 6" id="KW-0274">FAD</keyword>
<dbReference type="NCBIfam" id="TIGR02765">
    <property type="entry name" value="crypto_DASH"/>
    <property type="match status" value="1"/>
</dbReference>
<dbReference type="InterPro" id="IPR036155">
    <property type="entry name" value="Crypto/Photolyase_N_sf"/>
</dbReference>
<dbReference type="InterPro" id="IPR014133">
    <property type="entry name" value="Cry_DASH"/>
</dbReference>
<dbReference type="Pfam" id="PF03441">
    <property type="entry name" value="FAD_binding_7"/>
    <property type="match status" value="1"/>
</dbReference>
<dbReference type="RefSeq" id="WP_163648281.1">
    <property type="nucleotide sequence ID" value="NZ_JAGXFD010000001.1"/>
</dbReference>
<dbReference type="PROSITE" id="PS51645">
    <property type="entry name" value="PHR_CRY_ALPHA_BETA"/>
    <property type="match status" value="1"/>
</dbReference>
<dbReference type="SUPFAM" id="SSF52425">
    <property type="entry name" value="Cryptochrome/photolyase, N-terminal domain"/>
    <property type="match status" value="1"/>
</dbReference>
<evidence type="ECO:0000256" key="1">
    <source>
        <dbReference type="ARBA" id="ARBA00005862"/>
    </source>
</evidence>
<dbReference type="InterPro" id="IPR036134">
    <property type="entry name" value="Crypto/Photolyase_FAD-like_sf"/>
</dbReference>
<dbReference type="EMBL" id="JAGXFD010000001">
    <property type="protein sequence ID" value="MBZ9567366.1"/>
    <property type="molecule type" value="Genomic_DNA"/>
</dbReference>
<dbReference type="InterPro" id="IPR005101">
    <property type="entry name" value="Cryptochr/Photolyase_FAD-bd"/>
</dbReference>
<organism evidence="8 9">
    <name type="scientific">Modicisalibacter tunisiensis</name>
    <dbReference type="NCBI Taxonomy" id="390637"/>
    <lineage>
        <taxon>Bacteria</taxon>
        <taxon>Pseudomonadati</taxon>
        <taxon>Pseudomonadota</taxon>
        <taxon>Gammaproteobacteria</taxon>
        <taxon>Oceanospirillales</taxon>
        <taxon>Halomonadaceae</taxon>
        <taxon>Modicisalibacter</taxon>
    </lineage>
</organism>
<keyword evidence="3 6" id="KW-0285">Flavoprotein</keyword>
<dbReference type="InterPro" id="IPR006050">
    <property type="entry name" value="DNA_photolyase_N"/>
</dbReference>
<dbReference type="SUPFAM" id="SSF48173">
    <property type="entry name" value="Cryptochrome/photolyase FAD-binding domain"/>
    <property type="match status" value="1"/>
</dbReference>
<evidence type="ECO:0000256" key="3">
    <source>
        <dbReference type="ARBA" id="ARBA00022630"/>
    </source>
</evidence>
<comment type="cofactor">
    <cofactor evidence="6">
        <name>(6R)-5,10-methylene-5,6,7,8-tetrahydrofolate</name>
        <dbReference type="ChEBI" id="CHEBI:15636"/>
    </cofactor>
    <text evidence="6">Binds 1 5,10-methenyltetrahydrofolate (MTHF) per subunit.</text>
</comment>
<dbReference type="Gene3D" id="3.40.50.620">
    <property type="entry name" value="HUPs"/>
    <property type="match status" value="1"/>
</dbReference>
<keyword evidence="9" id="KW-1185">Reference proteome</keyword>
<dbReference type="Proteomes" id="UP001319883">
    <property type="component" value="Unassembled WGS sequence"/>
</dbReference>
<evidence type="ECO:0000259" key="7">
    <source>
        <dbReference type="PROSITE" id="PS51645"/>
    </source>
</evidence>
<dbReference type="Gene3D" id="1.10.579.10">
    <property type="entry name" value="DNA Cyclobutane Dipyrimidine Photolyase, subunit A, domain 3"/>
    <property type="match status" value="1"/>
</dbReference>
<feature type="domain" description="Photolyase/cryptochrome alpha/beta" evidence="7">
    <location>
        <begin position="2"/>
        <end position="136"/>
    </location>
</feature>
<dbReference type="PANTHER" id="PTHR11455:SF9">
    <property type="entry name" value="CRYPTOCHROME CIRCADIAN CLOCK 5 ISOFORM X1"/>
    <property type="match status" value="1"/>
</dbReference>
<dbReference type="Gene3D" id="1.25.40.80">
    <property type="match status" value="1"/>
</dbReference>
<dbReference type="PRINTS" id="PR00147">
    <property type="entry name" value="DNAPHOTLYASE"/>
</dbReference>
<evidence type="ECO:0000256" key="4">
    <source>
        <dbReference type="ARBA" id="ARBA00022827"/>
    </source>
</evidence>
<comment type="caution">
    <text evidence="8">The sequence shown here is derived from an EMBL/GenBank/DDBJ whole genome shotgun (WGS) entry which is preliminary data.</text>
</comment>
<reference evidence="8 9" key="1">
    <citation type="submission" date="2021-05" db="EMBL/GenBank/DDBJ databases">
        <title>Petroleum and Energy Research Collection (APPE): ex situ preservation of microbial diversity associated with the oil industry and exploitation of its biotechnological potential.</title>
        <authorList>
            <person name="Paixao C.T.M."/>
            <person name="Gomes M.B."/>
            <person name="Oliveira V.M."/>
        </authorList>
    </citation>
    <scope>NUCLEOTIDE SEQUENCE [LARGE SCALE GENOMIC DNA]</scope>
    <source>
        <strain evidence="8 9">LIT2</strain>
    </source>
</reference>
<keyword evidence="5 6" id="KW-0157">Chromophore</keyword>
<name>A0ABS7WZT4_9GAMM</name>
<evidence type="ECO:0000256" key="5">
    <source>
        <dbReference type="ARBA" id="ARBA00022991"/>
    </source>
</evidence>
<sequence>MSRVLVWLRNDLRVADNPLWCVDTPAETMLCVYVLDRRWLTPWRPGDARARIGPARLRFLWESLMALRGELLVRGSDLLVCVGDPVDELQGVLRRAPADVIRVREDPGWQESDDVQRLASRLPSAVKLETVSGGTLFTREQLPFSPGALPDTFSAFRRRVAGLAPRPSRMAPVTLPPWPDEAPRGLPPLARVSPEAAGWRVDPLGGPWPEGGERAGRERLQRFLAGPLDHYRDTRNALLGDDVSSRLSPWLAWGCLSAGQVMAQLAERPADDDAAVTASREAFVDELLWREYFHWAARQDGAALFGEHRLPVAHEPALEAWCAGATGVPFIDAAMRELVGTGWLSNRARQNVASFLVKDLQVDWRLGAAWFERWLVDYDAASNWENWRYVAGGGRDPRRDRYFNVMRQALRYDADGDYVAHWLPDLASLPPGPARHAPWRHRPARFGRPWVEPEAWRTVMTSSAVVTGQ</sequence>
<comment type="similarity">
    <text evidence="1 6">Belongs to the DNA photolyase class-1 family.</text>
</comment>